<evidence type="ECO:0000256" key="6">
    <source>
        <dbReference type="SAM" id="MobiDB-lite"/>
    </source>
</evidence>
<keyword evidence="4 7" id="KW-0472">Membrane</keyword>
<organism evidence="8 9">
    <name type="scientific">Podarcis muralis</name>
    <name type="common">Wall lizard</name>
    <name type="synonym">Lacerta muralis</name>
    <dbReference type="NCBI Taxonomy" id="64176"/>
    <lineage>
        <taxon>Eukaryota</taxon>
        <taxon>Metazoa</taxon>
        <taxon>Chordata</taxon>
        <taxon>Craniata</taxon>
        <taxon>Vertebrata</taxon>
        <taxon>Euteleostomi</taxon>
        <taxon>Lepidosauria</taxon>
        <taxon>Squamata</taxon>
        <taxon>Bifurcata</taxon>
        <taxon>Unidentata</taxon>
        <taxon>Episquamata</taxon>
        <taxon>Laterata</taxon>
        <taxon>Lacertibaenia</taxon>
        <taxon>Lacertidae</taxon>
        <taxon>Podarcis</taxon>
    </lineage>
</organism>
<keyword evidence="5" id="KW-0458">Lysosome</keyword>
<proteinExistence type="predicted"/>
<evidence type="ECO:0000313" key="9">
    <source>
        <dbReference type="Proteomes" id="UP000472272"/>
    </source>
</evidence>
<feature type="transmembrane region" description="Helical" evidence="7">
    <location>
        <begin position="233"/>
        <end position="253"/>
    </location>
</feature>
<feature type="transmembrane region" description="Helical" evidence="7">
    <location>
        <begin position="191"/>
        <end position="212"/>
    </location>
</feature>
<evidence type="ECO:0000256" key="4">
    <source>
        <dbReference type="ARBA" id="ARBA00023136"/>
    </source>
</evidence>
<reference evidence="8" key="2">
    <citation type="submission" date="2025-08" db="UniProtKB">
        <authorList>
            <consortium name="Ensembl"/>
        </authorList>
    </citation>
    <scope>IDENTIFICATION</scope>
</reference>
<dbReference type="OMA" id="CCMCKLS"/>
<evidence type="ECO:0000256" key="5">
    <source>
        <dbReference type="ARBA" id="ARBA00023228"/>
    </source>
</evidence>
<comment type="subcellular location">
    <subcellularLocation>
        <location evidence="1">Lysosome membrane</location>
        <topology evidence="1">Multi-pass membrane protein</topology>
    </subcellularLocation>
</comment>
<dbReference type="PANTHER" id="PTHR15146:SF1">
    <property type="entry name" value="INTEGRAL MEMBRANE PROTEIN GPR137C"/>
    <property type="match status" value="1"/>
</dbReference>
<evidence type="ECO:0000313" key="8">
    <source>
        <dbReference type="Ensembl" id="ENSPMRP00000001734.1"/>
    </source>
</evidence>
<evidence type="ECO:0000256" key="7">
    <source>
        <dbReference type="SAM" id="Phobius"/>
    </source>
</evidence>
<feature type="transmembrane region" description="Helical" evidence="7">
    <location>
        <begin position="46"/>
        <end position="64"/>
    </location>
</feature>
<dbReference type="AlphaFoldDB" id="A0A670HPH7"/>
<feature type="region of interest" description="Disordered" evidence="6">
    <location>
        <begin position="1"/>
        <end position="20"/>
    </location>
</feature>
<dbReference type="Proteomes" id="UP000472272">
    <property type="component" value="Chromosome 1"/>
</dbReference>
<dbReference type="Ensembl" id="ENSPMRT00000001842.1">
    <property type="protein sequence ID" value="ENSPMRP00000001734.1"/>
    <property type="gene ID" value="ENSPMRG00000001267.1"/>
</dbReference>
<dbReference type="GeneTree" id="ENSGT00940000153986"/>
<dbReference type="PANTHER" id="PTHR15146">
    <property type="entry name" value="INTEGRAL MEMBRANE PROTEIN GPR137"/>
    <property type="match status" value="1"/>
</dbReference>
<feature type="transmembrane region" description="Helical" evidence="7">
    <location>
        <begin position="156"/>
        <end position="179"/>
    </location>
</feature>
<reference evidence="8 9" key="1">
    <citation type="journal article" date="2019" name="Proc. Natl. Acad. Sci. U.S.A.">
        <title>Regulatory changes in pterin and carotenoid genes underlie balanced color polymorphisms in the wall lizard.</title>
        <authorList>
            <person name="Andrade P."/>
            <person name="Pinho C."/>
            <person name="Perez I de Lanuza G."/>
            <person name="Afonso S."/>
            <person name="Brejcha J."/>
            <person name="Rubin C.J."/>
            <person name="Wallerman O."/>
            <person name="Pereira P."/>
            <person name="Sabatino S.J."/>
            <person name="Bellati A."/>
            <person name="Pellitteri-Rosa D."/>
            <person name="Bosakova Z."/>
            <person name="Bunikis I."/>
            <person name="Carretero M.A."/>
            <person name="Feiner N."/>
            <person name="Marsik P."/>
            <person name="Pauperio F."/>
            <person name="Salvi D."/>
            <person name="Soler L."/>
            <person name="While G.M."/>
            <person name="Uller T."/>
            <person name="Font E."/>
            <person name="Andersson L."/>
            <person name="Carneiro M."/>
        </authorList>
    </citation>
    <scope>NUCLEOTIDE SEQUENCE</scope>
</reference>
<keyword evidence="2 7" id="KW-0812">Transmembrane</keyword>
<feature type="transmembrane region" description="Helical" evidence="7">
    <location>
        <begin position="115"/>
        <end position="136"/>
    </location>
</feature>
<dbReference type="GO" id="GO:0005765">
    <property type="term" value="C:lysosomal membrane"/>
    <property type="evidence" value="ECO:0007669"/>
    <property type="project" value="UniProtKB-SubCell"/>
</dbReference>
<evidence type="ECO:0000256" key="1">
    <source>
        <dbReference type="ARBA" id="ARBA00004155"/>
    </source>
</evidence>
<evidence type="ECO:0000256" key="2">
    <source>
        <dbReference type="ARBA" id="ARBA00022692"/>
    </source>
</evidence>
<evidence type="ECO:0000256" key="3">
    <source>
        <dbReference type="ARBA" id="ARBA00022989"/>
    </source>
</evidence>
<protein>
    <submittedName>
        <fullName evidence="8">G protein-coupled receptor 137C</fullName>
    </submittedName>
</protein>
<feature type="transmembrane region" description="Helical" evidence="7">
    <location>
        <begin position="285"/>
        <end position="307"/>
    </location>
</feature>
<sequence length="407" mass="45095">SPLERRGPAASGRASGCPGGAMVLRGPDPGPDPRSPLALGLSTLHTLLYAGLFLFAYLQLWLLLYYREKRLSYRTVCLFLCLLWAALRTVLFSWYLQGALLPPHRQPRLPPLPRWLLFCFPGCLLFATGCLLNLYFAEVIFKVKCAAEFNKYKATLYVGSILTSLLFVFVNLTCALLAHGDLPEDQLRWTVFTRALINDSLFILCAVLLACFMCKLSKMSSANAYLESKGTSVCQALLVGSVVLLLYSSRAFYNLVAVAISPDHVPSPFNYGWDNLSDKVSGEEYVVFGVVLFLWEFVPTTFLVLFFRAQRIAQNLAPAGMINSHSYNSRAYFFDNPRRYDSDDDLPRLSGGSLATPQSSGWYGSLTGSDSCTMIPPLVAPPMDVAPLLFTHGSLDSRSHPNPRLVP</sequence>
<feature type="transmembrane region" description="Helical" evidence="7">
    <location>
        <begin position="76"/>
        <end position="95"/>
    </location>
</feature>
<dbReference type="GO" id="GO:1904263">
    <property type="term" value="P:positive regulation of TORC1 signaling"/>
    <property type="evidence" value="ECO:0007669"/>
    <property type="project" value="TreeGrafter"/>
</dbReference>
<keyword evidence="3 7" id="KW-1133">Transmembrane helix</keyword>
<accession>A0A670HPH7</accession>
<gene>
    <name evidence="8" type="primary">GPR137C</name>
</gene>
<keyword evidence="9" id="KW-1185">Reference proteome</keyword>
<name>A0A670HPH7_PODMU</name>
<reference evidence="8" key="3">
    <citation type="submission" date="2025-09" db="UniProtKB">
        <authorList>
            <consortium name="Ensembl"/>
        </authorList>
    </citation>
    <scope>IDENTIFICATION</scope>
</reference>
<dbReference type="InterPro" id="IPR029723">
    <property type="entry name" value="GPR137"/>
</dbReference>